<feature type="DNA-binding region" description="HMG box" evidence="2">
    <location>
        <begin position="147"/>
        <end position="214"/>
    </location>
</feature>
<dbReference type="PANTHER" id="PTHR48112:SF22">
    <property type="entry name" value="MITOCHONDRIAL TRANSCRIPTION FACTOR A, ISOFORM B"/>
    <property type="match status" value="1"/>
</dbReference>
<dbReference type="PROSITE" id="PS50118">
    <property type="entry name" value="HMG_BOX_2"/>
    <property type="match status" value="2"/>
</dbReference>
<sequence length="214" mass="24991">MATKTAKKSKKRKEEDREKQKGRQADVNSSMSLSEAEKAAKEKETKRQKKLKKKNDKKPKKAMTPFMVFSKETRKILVVENPKMTFSDIGRELGARWRSLDADRREEYVRKAQEDYNRFVVEKKNYVPPGEAGKKRRTAEELNKTKVKKSISAYLYFCNAHRNQVKAANPELKMVEVQRVLADKWMNSPRSLRLPFEKQAEADRFKFNSQGQNG</sequence>
<protein>
    <recommendedName>
        <fullName evidence="4">HMG box domain-containing protein</fullName>
    </recommendedName>
</protein>
<feature type="compositionally biased region" description="Basic residues" evidence="3">
    <location>
        <begin position="46"/>
        <end position="61"/>
    </location>
</feature>
<feature type="compositionally biased region" description="Basic and acidic residues" evidence="3">
    <location>
        <begin position="35"/>
        <end position="45"/>
    </location>
</feature>
<name>A0A7S3PSE9_9STRA</name>
<organism evidence="5">
    <name type="scientific">Aplanochytrium stocchinoi</name>
    <dbReference type="NCBI Taxonomy" id="215587"/>
    <lineage>
        <taxon>Eukaryota</taxon>
        <taxon>Sar</taxon>
        <taxon>Stramenopiles</taxon>
        <taxon>Bigyra</taxon>
        <taxon>Labyrinthulomycetes</taxon>
        <taxon>Thraustochytrida</taxon>
        <taxon>Thraustochytriidae</taxon>
        <taxon>Aplanochytrium</taxon>
    </lineage>
</organism>
<evidence type="ECO:0000259" key="4">
    <source>
        <dbReference type="PROSITE" id="PS50118"/>
    </source>
</evidence>
<dbReference type="GO" id="GO:0003677">
    <property type="term" value="F:DNA binding"/>
    <property type="evidence" value="ECO:0007669"/>
    <property type="project" value="UniProtKB-UniRule"/>
</dbReference>
<proteinExistence type="predicted"/>
<dbReference type="InterPro" id="IPR050342">
    <property type="entry name" value="HMGB"/>
</dbReference>
<dbReference type="Pfam" id="PF00505">
    <property type="entry name" value="HMG_box"/>
    <property type="match status" value="2"/>
</dbReference>
<feature type="domain" description="HMG box" evidence="4">
    <location>
        <begin position="59"/>
        <end position="127"/>
    </location>
</feature>
<keyword evidence="2" id="KW-0539">Nucleus</keyword>
<gene>
    <name evidence="5" type="ORF">ASTO00021_LOCUS18603</name>
</gene>
<dbReference type="CDD" id="cd00084">
    <property type="entry name" value="HMG-box_SF"/>
    <property type="match status" value="1"/>
</dbReference>
<keyword evidence="1 2" id="KW-0238">DNA-binding</keyword>
<dbReference type="AlphaFoldDB" id="A0A7S3PSE9"/>
<dbReference type="InterPro" id="IPR036910">
    <property type="entry name" value="HMG_box_dom_sf"/>
</dbReference>
<reference evidence="5" key="1">
    <citation type="submission" date="2021-01" db="EMBL/GenBank/DDBJ databases">
        <authorList>
            <person name="Corre E."/>
            <person name="Pelletier E."/>
            <person name="Niang G."/>
            <person name="Scheremetjew M."/>
            <person name="Finn R."/>
            <person name="Kale V."/>
            <person name="Holt S."/>
            <person name="Cochrane G."/>
            <person name="Meng A."/>
            <person name="Brown T."/>
            <person name="Cohen L."/>
        </authorList>
    </citation>
    <scope>NUCLEOTIDE SEQUENCE</scope>
    <source>
        <strain evidence="5">GSBS06</strain>
    </source>
</reference>
<feature type="region of interest" description="Disordered" evidence="3">
    <location>
        <begin position="1"/>
        <end position="65"/>
    </location>
</feature>
<evidence type="ECO:0000256" key="2">
    <source>
        <dbReference type="PROSITE-ProRule" id="PRU00267"/>
    </source>
</evidence>
<feature type="compositionally biased region" description="Basic and acidic residues" evidence="3">
    <location>
        <begin position="12"/>
        <end position="24"/>
    </location>
</feature>
<dbReference type="SMART" id="SM00398">
    <property type="entry name" value="HMG"/>
    <property type="match status" value="2"/>
</dbReference>
<dbReference type="PANTHER" id="PTHR48112">
    <property type="entry name" value="HIGH MOBILITY GROUP PROTEIN DSP1"/>
    <property type="match status" value="1"/>
</dbReference>
<accession>A0A7S3PSE9</accession>
<feature type="DNA-binding region" description="HMG box" evidence="2">
    <location>
        <begin position="59"/>
        <end position="127"/>
    </location>
</feature>
<evidence type="ECO:0000313" key="5">
    <source>
        <dbReference type="EMBL" id="CAE0448637.1"/>
    </source>
</evidence>
<evidence type="ECO:0000256" key="3">
    <source>
        <dbReference type="SAM" id="MobiDB-lite"/>
    </source>
</evidence>
<dbReference type="Gene3D" id="1.10.30.10">
    <property type="entry name" value="High mobility group box domain"/>
    <property type="match status" value="2"/>
</dbReference>
<dbReference type="GO" id="GO:0005634">
    <property type="term" value="C:nucleus"/>
    <property type="evidence" value="ECO:0007669"/>
    <property type="project" value="UniProtKB-UniRule"/>
</dbReference>
<evidence type="ECO:0000256" key="1">
    <source>
        <dbReference type="ARBA" id="ARBA00023125"/>
    </source>
</evidence>
<dbReference type="EMBL" id="HBIN01025419">
    <property type="protein sequence ID" value="CAE0448637.1"/>
    <property type="molecule type" value="Transcribed_RNA"/>
</dbReference>
<dbReference type="InterPro" id="IPR009071">
    <property type="entry name" value="HMG_box_dom"/>
</dbReference>
<feature type="compositionally biased region" description="Basic residues" evidence="3">
    <location>
        <begin position="1"/>
        <end position="11"/>
    </location>
</feature>
<feature type="domain" description="HMG box" evidence="4">
    <location>
        <begin position="147"/>
        <end position="214"/>
    </location>
</feature>
<dbReference type="SUPFAM" id="SSF47095">
    <property type="entry name" value="HMG-box"/>
    <property type="match status" value="2"/>
</dbReference>